<sequence>MIWGYARKSRPTQNIERQIRNIKAAYPEAIIVQEAYTGTTMSRPEWNKLEKRLDAGDMVVFDSVSRMSRTAQEGVEVYKKLYDAGVALVFLKEPHINTSVFQEAAQRRINTVINTGSMATNNFTAAIIEAVNQLLIDLAQEQIRLAFDQAEKEVLDLRQRTREGIETARLNGKQIGHLKGSTYTTKKSVRAKEQIRKYSRAFQGTLVDKDCWKLIGITPNTYYKYKKEMLAEVAAGGTTSCEDPSERAVEPPGRK</sequence>
<dbReference type="Gene3D" id="3.40.50.1390">
    <property type="entry name" value="Resolvase, N-terminal catalytic domain"/>
    <property type="match status" value="1"/>
</dbReference>
<evidence type="ECO:0000313" key="5">
    <source>
        <dbReference type="EMBL" id="MBM6924093.1"/>
    </source>
</evidence>
<dbReference type="RefSeq" id="WP_204721782.1">
    <property type="nucleotide sequence ID" value="NZ_JACSNR010000010.1"/>
</dbReference>
<proteinExistence type="predicted"/>
<dbReference type="EMBL" id="JACSNR010000010">
    <property type="protein sequence ID" value="MBM6924093.1"/>
    <property type="molecule type" value="Genomic_DNA"/>
</dbReference>
<dbReference type="InterPro" id="IPR006119">
    <property type="entry name" value="Resolv_N"/>
</dbReference>
<keyword evidence="1" id="KW-0238">DNA-binding</keyword>
<keyword evidence="2" id="KW-0233">DNA recombination</keyword>
<dbReference type="PROSITE" id="PS51736">
    <property type="entry name" value="RECOMBINASES_3"/>
    <property type="match status" value="1"/>
</dbReference>
<dbReference type="PANTHER" id="PTHR30461:SF2">
    <property type="entry name" value="SERINE RECOMBINASE PINE-RELATED"/>
    <property type="match status" value="1"/>
</dbReference>
<feature type="domain" description="Resolvase/invertase-type recombinase catalytic" evidence="4">
    <location>
        <begin position="1"/>
        <end position="172"/>
    </location>
</feature>
<evidence type="ECO:0000313" key="6">
    <source>
        <dbReference type="Proteomes" id="UP000724149"/>
    </source>
</evidence>
<evidence type="ECO:0000259" key="4">
    <source>
        <dbReference type="PROSITE" id="PS51736"/>
    </source>
</evidence>
<keyword evidence="6" id="KW-1185">Reference proteome</keyword>
<dbReference type="PANTHER" id="PTHR30461">
    <property type="entry name" value="DNA-INVERTASE FROM LAMBDOID PROPHAGE"/>
    <property type="match status" value="1"/>
</dbReference>
<name>A0ABS2GQI6_9FIRM</name>
<accession>A0ABS2GQI6</accession>
<dbReference type="InterPro" id="IPR036162">
    <property type="entry name" value="Resolvase-like_N_sf"/>
</dbReference>
<dbReference type="InterPro" id="IPR050639">
    <property type="entry name" value="SSR_resolvase"/>
</dbReference>
<feature type="region of interest" description="Disordered" evidence="3">
    <location>
        <begin position="236"/>
        <end position="255"/>
    </location>
</feature>
<dbReference type="CDD" id="cd03768">
    <property type="entry name" value="SR_ResInv"/>
    <property type="match status" value="1"/>
</dbReference>
<feature type="compositionally biased region" description="Basic and acidic residues" evidence="3">
    <location>
        <begin position="244"/>
        <end position="255"/>
    </location>
</feature>
<dbReference type="SMART" id="SM00857">
    <property type="entry name" value="Resolvase"/>
    <property type="match status" value="1"/>
</dbReference>
<reference evidence="5 6" key="1">
    <citation type="journal article" date="2021" name="Sci. Rep.">
        <title>The distribution of antibiotic resistance genes in chicken gut microbiota commensals.</title>
        <authorList>
            <person name="Juricova H."/>
            <person name="Matiasovicova J."/>
            <person name="Kubasova T."/>
            <person name="Cejkova D."/>
            <person name="Rychlik I."/>
        </authorList>
    </citation>
    <scope>NUCLEOTIDE SEQUENCE [LARGE SCALE GENOMIC DNA]</scope>
    <source>
        <strain evidence="5 6">An564</strain>
    </source>
</reference>
<dbReference type="Pfam" id="PF00239">
    <property type="entry name" value="Resolvase"/>
    <property type="match status" value="1"/>
</dbReference>
<protein>
    <submittedName>
        <fullName evidence="5">Recombinase family protein</fullName>
    </submittedName>
</protein>
<gene>
    <name evidence="5" type="ORF">H9X81_10400</name>
</gene>
<dbReference type="SUPFAM" id="SSF53041">
    <property type="entry name" value="Resolvase-like"/>
    <property type="match status" value="1"/>
</dbReference>
<evidence type="ECO:0000256" key="3">
    <source>
        <dbReference type="SAM" id="MobiDB-lite"/>
    </source>
</evidence>
<evidence type="ECO:0000256" key="1">
    <source>
        <dbReference type="ARBA" id="ARBA00023125"/>
    </source>
</evidence>
<evidence type="ECO:0000256" key="2">
    <source>
        <dbReference type="ARBA" id="ARBA00023172"/>
    </source>
</evidence>
<dbReference type="Proteomes" id="UP000724149">
    <property type="component" value="Unassembled WGS sequence"/>
</dbReference>
<organism evidence="5 6">
    <name type="scientific">Hydrogenoanaerobacterium saccharovorans</name>
    <dbReference type="NCBI Taxonomy" id="474960"/>
    <lineage>
        <taxon>Bacteria</taxon>
        <taxon>Bacillati</taxon>
        <taxon>Bacillota</taxon>
        <taxon>Clostridia</taxon>
        <taxon>Eubacteriales</taxon>
        <taxon>Oscillospiraceae</taxon>
        <taxon>Hydrogenoanaerobacterium</taxon>
    </lineage>
</organism>
<comment type="caution">
    <text evidence="5">The sequence shown here is derived from an EMBL/GenBank/DDBJ whole genome shotgun (WGS) entry which is preliminary data.</text>
</comment>